<organism evidence="2 3">
    <name type="scientific">Tulasnella calospora MUT 4182</name>
    <dbReference type="NCBI Taxonomy" id="1051891"/>
    <lineage>
        <taxon>Eukaryota</taxon>
        <taxon>Fungi</taxon>
        <taxon>Dikarya</taxon>
        <taxon>Basidiomycota</taxon>
        <taxon>Agaricomycotina</taxon>
        <taxon>Agaricomycetes</taxon>
        <taxon>Cantharellales</taxon>
        <taxon>Tulasnellaceae</taxon>
        <taxon>Tulasnella</taxon>
    </lineage>
</organism>
<sequence length="124" mass="13443">MTAPPSLPDSRPQTPSDNTIPVKLFGSGKRGSFFADGEDGDREEKIDEKNNRVSRFLNEYAANNELGLAIPSPSLRGLPLAPPSTTDTTDNSIVATDSTGHSDGTARVKTPKTPERFEIRAPWF</sequence>
<reference evidence="3" key="2">
    <citation type="submission" date="2015-01" db="EMBL/GenBank/DDBJ databases">
        <title>Evolutionary Origins and Diversification of the Mycorrhizal Mutualists.</title>
        <authorList>
            <consortium name="DOE Joint Genome Institute"/>
            <consortium name="Mycorrhizal Genomics Consortium"/>
            <person name="Kohler A."/>
            <person name="Kuo A."/>
            <person name="Nagy L.G."/>
            <person name="Floudas D."/>
            <person name="Copeland A."/>
            <person name="Barry K.W."/>
            <person name="Cichocki N."/>
            <person name="Veneault-Fourrey C."/>
            <person name="LaButti K."/>
            <person name="Lindquist E.A."/>
            <person name="Lipzen A."/>
            <person name="Lundell T."/>
            <person name="Morin E."/>
            <person name="Murat C."/>
            <person name="Riley R."/>
            <person name="Ohm R."/>
            <person name="Sun H."/>
            <person name="Tunlid A."/>
            <person name="Henrissat B."/>
            <person name="Grigoriev I.V."/>
            <person name="Hibbett D.S."/>
            <person name="Martin F."/>
        </authorList>
    </citation>
    <scope>NUCLEOTIDE SEQUENCE [LARGE SCALE GENOMIC DNA]</scope>
    <source>
        <strain evidence="3">MUT 4182</strain>
    </source>
</reference>
<dbReference type="EMBL" id="KN822971">
    <property type="protein sequence ID" value="KIO30508.1"/>
    <property type="molecule type" value="Genomic_DNA"/>
</dbReference>
<dbReference type="Proteomes" id="UP000054248">
    <property type="component" value="Unassembled WGS sequence"/>
</dbReference>
<feature type="region of interest" description="Disordered" evidence="1">
    <location>
        <begin position="1"/>
        <end position="47"/>
    </location>
</feature>
<proteinExistence type="predicted"/>
<dbReference type="AlphaFoldDB" id="A0A0C3L9F5"/>
<protein>
    <submittedName>
        <fullName evidence="2">Uncharacterized protein</fullName>
    </submittedName>
</protein>
<evidence type="ECO:0000313" key="2">
    <source>
        <dbReference type="EMBL" id="KIO30508.1"/>
    </source>
</evidence>
<gene>
    <name evidence="2" type="ORF">M407DRAFT_20399</name>
</gene>
<feature type="compositionally biased region" description="Polar residues" evidence="1">
    <location>
        <begin position="83"/>
        <end position="102"/>
    </location>
</feature>
<evidence type="ECO:0000313" key="3">
    <source>
        <dbReference type="Proteomes" id="UP000054248"/>
    </source>
</evidence>
<reference evidence="2 3" key="1">
    <citation type="submission" date="2014-04" db="EMBL/GenBank/DDBJ databases">
        <authorList>
            <consortium name="DOE Joint Genome Institute"/>
            <person name="Kuo A."/>
            <person name="Girlanda M."/>
            <person name="Perotto S."/>
            <person name="Kohler A."/>
            <person name="Nagy L.G."/>
            <person name="Floudas D."/>
            <person name="Copeland A."/>
            <person name="Barry K.W."/>
            <person name="Cichocki N."/>
            <person name="Veneault-Fourrey C."/>
            <person name="LaButti K."/>
            <person name="Lindquist E.A."/>
            <person name="Lipzen A."/>
            <person name="Lundell T."/>
            <person name="Morin E."/>
            <person name="Murat C."/>
            <person name="Sun H."/>
            <person name="Tunlid A."/>
            <person name="Henrissat B."/>
            <person name="Grigoriev I.V."/>
            <person name="Hibbett D.S."/>
            <person name="Martin F."/>
            <person name="Nordberg H.P."/>
            <person name="Cantor M.N."/>
            <person name="Hua S.X."/>
        </authorList>
    </citation>
    <scope>NUCLEOTIDE SEQUENCE [LARGE SCALE GENOMIC DNA]</scope>
    <source>
        <strain evidence="2 3">MUT 4182</strain>
    </source>
</reference>
<dbReference type="HOGENOM" id="CLU_2005581_0_0_1"/>
<keyword evidence="3" id="KW-1185">Reference proteome</keyword>
<evidence type="ECO:0000256" key="1">
    <source>
        <dbReference type="SAM" id="MobiDB-lite"/>
    </source>
</evidence>
<accession>A0A0C3L9F5</accession>
<dbReference type="OrthoDB" id="3271285at2759"/>
<feature type="region of interest" description="Disordered" evidence="1">
    <location>
        <begin position="73"/>
        <end position="114"/>
    </location>
</feature>
<name>A0A0C3L9F5_9AGAM</name>